<evidence type="ECO:0000313" key="2">
    <source>
        <dbReference type="EMBL" id="SDO28830.1"/>
    </source>
</evidence>
<keyword evidence="3" id="KW-1185">Reference proteome</keyword>
<dbReference type="AlphaFoldDB" id="A0A1H0IC44"/>
<dbReference type="GO" id="GO:0016705">
    <property type="term" value="F:oxidoreductase activity, acting on paired donors, with incorporation or reduction of molecular oxygen"/>
    <property type="evidence" value="ECO:0007669"/>
    <property type="project" value="InterPro"/>
</dbReference>
<dbReference type="PANTHER" id="PTHR46696:SF1">
    <property type="entry name" value="CYTOCHROME P450 YJIB-RELATED"/>
    <property type="match status" value="1"/>
</dbReference>
<dbReference type="GO" id="GO:0020037">
    <property type="term" value="F:heme binding"/>
    <property type="evidence" value="ECO:0007669"/>
    <property type="project" value="InterPro"/>
</dbReference>
<dbReference type="EMBL" id="LT629710">
    <property type="protein sequence ID" value="SDO28830.1"/>
    <property type="molecule type" value="Genomic_DNA"/>
</dbReference>
<dbReference type="InterPro" id="IPR001128">
    <property type="entry name" value="Cyt_P450"/>
</dbReference>
<dbReference type="GO" id="GO:0004497">
    <property type="term" value="F:monooxygenase activity"/>
    <property type="evidence" value="ECO:0007669"/>
    <property type="project" value="InterPro"/>
</dbReference>
<dbReference type="OrthoDB" id="3453696at2"/>
<gene>
    <name evidence="2" type="ORF">SAMN04515671_0444</name>
</gene>
<dbReference type="GO" id="GO:0005506">
    <property type="term" value="F:iron ion binding"/>
    <property type="evidence" value="ECO:0007669"/>
    <property type="project" value="InterPro"/>
</dbReference>
<dbReference type="PANTHER" id="PTHR46696">
    <property type="entry name" value="P450, PUTATIVE (EUROFUNG)-RELATED"/>
    <property type="match status" value="1"/>
</dbReference>
<sequence>MTAPTVEQLTTDPHPALATLRRDGPIAWVESIGGWMVVGHGLATAVMRDPERFTVDDPRFTTSRVVGASMLSTDGADHTRHRQPFVSPFSPRASRAHFAEFVARESARLVGGLAGTGTAELRTELAAPLATACMQMALGLEQIPVTELLSWYGDIVSAVADITAGAPLPDSGRTAYASLSGAVLEATRTGHGFLREVADAAGALTTAEMLANTAVLLFGGIETTEGMIANLLLHLLADPSLVDQVRSEPGLLDAAIEESLRLEPAAAVVDRYATEDVRIDDVVIRRGDLVVVSLAGANRDPAVFPEPDRFDPRRDNLRRQLAFAQGPHVCIGLHVARLQARSAATAVLGLPKVRLDRSGTCAPTGLVFRKPASVRARWDT</sequence>
<dbReference type="PRINTS" id="PR00359">
    <property type="entry name" value="BP450"/>
</dbReference>
<dbReference type="PRINTS" id="PR00385">
    <property type="entry name" value="P450"/>
</dbReference>
<dbReference type="InterPro" id="IPR002397">
    <property type="entry name" value="Cyt_P450_B"/>
</dbReference>
<comment type="similarity">
    <text evidence="1">Belongs to the cytochrome P450 family.</text>
</comment>
<accession>A0A1H0IC44</accession>
<evidence type="ECO:0000256" key="1">
    <source>
        <dbReference type="ARBA" id="ARBA00010617"/>
    </source>
</evidence>
<dbReference type="SUPFAM" id="SSF48264">
    <property type="entry name" value="Cytochrome P450"/>
    <property type="match status" value="1"/>
</dbReference>
<dbReference type="RefSeq" id="WP_090474365.1">
    <property type="nucleotide sequence ID" value="NZ_LT629710.1"/>
</dbReference>
<dbReference type="Proteomes" id="UP000198741">
    <property type="component" value="Chromosome I"/>
</dbReference>
<evidence type="ECO:0000313" key="3">
    <source>
        <dbReference type="Proteomes" id="UP000198741"/>
    </source>
</evidence>
<protein>
    <submittedName>
        <fullName evidence="2">Cytochrome P450</fullName>
    </submittedName>
</protein>
<proteinExistence type="inferred from homology"/>
<reference evidence="2 3" key="1">
    <citation type="submission" date="2016-10" db="EMBL/GenBank/DDBJ databases">
        <authorList>
            <person name="de Groot N.N."/>
        </authorList>
    </citation>
    <scope>NUCLEOTIDE SEQUENCE [LARGE SCALE GENOMIC DNA]</scope>
    <source>
        <strain evidence="3">P4-7,KCTC 19426,CECT 7604</strain>
    </source>
</reference>
<name>A0A1H0IC44_9ACTN</name>
<dbReference type="Gene3D" id="1.10.630.10">
    <property type="entry name" value="Cytochrome P450"/>
    <property type="match status" value="1"/>
</dbReference>
<dbReference type="Pfam" id="PF00067">
    <property type="entry name" value="p450"/>
    <property type="match status" value="1"/>
</dbReference>
<dbReference type="STRING" id="1090615.SAMN04515671_0444"/>
<organism evidence="2 3">
    <name type="scientific">Nakamurella panacisegetis</name>
    <dbReference type="NCBI Taxonomy" id="1090615"/>
    <lineage>
        <taxon>Bacteria</taxon>
        <taxon>Bacillati</taxon>
        <taxon>Actinomycetota</taxon>
        <taxon>Actinomycetes</taxon>
        <taxon>Nakamurellales</taxon>
        <taxon>Nakamurellaceae</taxon>
        <taxon>Nakamurella</taxon>
    </lineage>
</organism>
<dbReference type="InterPro" id="IPR036396">
    <property type="entry name" value="Cyt_P450_sf"/>
</dbReference>